<gene>
    <name evidence="1" type="ORF">LCGC14_0794360</name>
</gene>
<name>A0A0F9PVZ2_9ZZZZ</name>
<comment type="caution">
    <text evidence="1">The sequence shown here is derived from an EMBL/GenBank/DDBJ whole genome shotgun (WGS) entry which is preliminary data.</text>
</comment>
<dbReference type="EMBL" id="LAZR01002109">
    <property type="protein sequence ID" value="KKN34389.1"/>
    <property type="molecule type" value="Genomic_DNA"/>
</dbReference>
<accession>A0A0F9PVZ2</accession>
<reference evidence="1" key="1">
    <citation type="journal article" date="2015" name="Nature">
        <title>Complex archaea that bridge the gap between prokaryotes and eukaryotes.</title>
        <authorList>
            <person name="Spang A."/>
            <person name="Saw J.H."/>
            <person name="Jorgensen S.L."/>
            <person name="Zaremba-Niedzwiedzka K."/>
            <person name="Martijn J."/>
            <person name="Lind A.E."/>
            <person name="van Eijk R."/>
            <person name="Schleper C."/>
            <person name="Guy L."/>
            <person name="Ettema T.J."/>
        </authorList>
    </citation>
    <scope>NUCLEOTIDE SEQUENCE</scope>
</reference>
<evidence type="ECO:0000313" key="1">
    <source>
        <dbReference type="EMBL" id="KKN34389.1"/>
    </source>
</evidence>
<protein>
    <submittedName>
        <fullName evidence="1">Uncharacterized protein</fullName>
    </submittedName>
</protein>
<dbReference type="AlphaFoldDB" id="A0A0F9PVZ2"/>
<proteinExistence type="predicted"/>
<organism evidence="1">
    <name type="scientific">marine sediment metagenome</name>
    <dbReference type="NCBI Taxonomy" id="412755"/>
    <lineage>
        <taxon>unclassified sequences</taxon>
        <taxon>metagenomes</taxon>
        <taxon>ecological metagenomes</taxon>
    </lineage>
</organism>
<sequence>MNIILLTRRQIIKIWLEGNEKFLDYHCCPYCRNLLVKTKDENYFCNNDRCDNNNTYENPELKENENGKN</sequence>